<feature type="transmembrane region" description="Helical" evidence="2">
    <location>
        <begin position="301"/>
        <end position="328"/>
    </location>
</feature>
<keyword evidence="2" id="KW-1133">Transmembrane helix</keyword>
<keyword evidence="2" id="KW-0472">Membrane</keyword>
<evidence type="ECO:0000313" key="4">
    <source>
        <dbReference type="Proteomes" id="UP001143347"/>
    </source>
</evidence>
<keyword evidence="4" id="KW-1185">Reference proteome</keyword>
<protein>
    <submittedName>
        <fullName evidence="3">Uncharacterized protein</fullName>
    </submittedName>
</protein>
<gene>
    <name evidence="3" type="ORF">OSB52_06520</name>
</gene>
<dbReference type="EMBL" id="JAPKFM010000004">
    <property type="protein sequence ID" value="MCX2963746.1"/>
    <property type="molecule type" value="Genomic_DNA"/>
</dbReference>
<dbReference type="PANTHER" id="PTHR48125">
    <property type="entry name" value="LP07818P1"/>
    <property type="match status" value="1"/>
</dbReference>
<evidence type="ECO:0000256" key="2">
    <source>
        <dbReference type="SAM" id="Phobius"/>
    </source>
</evidence>
<feature type="compositionally biased region" description="Polar residues" evidence="1">
    <location>
        <begin position="1"/>
        <end position="12"/>
    </location>
</feature>
<dbReference type="AlphaFoldDB" id="A0A9X3I420"/>
<feature type="transmembrane region" description="Helical" evidence="2">
    <location>
        <begin position="234"/>
        <end position="252"/>
    </location>
</feature>
<feature type="region of interest" description="Disordered" evidence="1">
    <location>
        <begin position="1"/>
        <end position="129"/>
    </location>
</feature>
<dbReference type="PANTHER" id="PTHR48125:SF10">
    <property type="entry name" value="OS12G0136300 PROTEIN"/>
    <property type="match status" value="1"/>
</dbReference>
<feature type="transmembrane region" description="Helical" evidence="2">
    <location>
        <begin position="165"/>
        <end position="186"/>
    </location>
</feature>
<feature type="compositionally biased region" description="Gly residues" evidence="1">
    <location>
        <begin position="110"/>
        <end position="120"/>
    </location>
</feature>
<accession>A0A9X3I420</accession>
<feature type="transmembrane region" description="Helical" evidence="2">
    <location>
        <begin position="258"/>
        <end position="280"/>
    </location>
</feature>
<dbReference type="Proteomes" id="UP001143347">
    <property type="component" value="Unassembled WGS sequence"/>
</dbReference>
<name>A0A9X3I420_9ACTN</name>
<organism evidence="3 4">
    <name type="scientific">Gordonia aquimaris</name>
    <dbReference type="NCBI Taxonomy" id="2984863"/>
    <lineage>
        <taxon>Bacteria</taxon>
        <taxon>Bacillati</taxon>
        <taxon>Actinomycetota</taxon>
        <taxon>Actinomycetes</taxon>
        <taxon>Mycobacteriales</taxon>
        <taxon>Gordoniaceae</taxon>
        <taxon>Gordonia</taxon>
    </lineage>
</organism>
<feature type="transmembrane region" description="Helical" evidence="2">
    <location>
        <begin position="192"/>
        <end position="213"/>
    </location>
</feature>
<comment type="caution">
    <text evidence="3">The sequence shown here is derived from an EMBL/GenBank/DDBJ whole genome shotgun (WGS) entry which is preliminary data.</text>
</comment>
<proteinExistence type="predicted"/>
<reference evidence="3" key="1">
    <citation type="submission" date="2022-10" db="EMBL/GenBank/DDBJ databases">
        <title>WGS of marine actinomycetes from Thailand.</title>
        <authorList>
            <person name="Thawai C."/>
        </authorList>
    </citation>
    <scope>NUCLEOTIDE SEQUENCE</scope>
    <source>
        <strain evidence="3">SW21</strain>
    </source>
</reference>
<feature type="compositionally biased region" description="Pro residues" evidence="1">
    <location>
        <begin position="34"/>
        <end position="90"/>
    </location>
</feature>
<keyword evidence="2" id="KW-0812">Transmembrane</keyword>
<sequence length="369" mass="37683">MTTPSDPQNPGSSDPDPGAGAESGRTPEPGTGGTPPPSYPPPGSTPPPPPSGYPPPGSYPPPSGPPPGGAYPPPPGPPPSGPPPQGPPPGYGAQQPGYGAQPGYPPPPAGGYGQPAGGPGGYPPPPGDYGAPGAYGGGAYGAPTAEQFSIGEAFSYGWNRYKENALSWIVVILISLVVSGVIQWLGNISSDYGRIFWISAIFGIIATIIGYIFQGAYARGALDETSGSKPDIGRFFNVNFAAVIITAFLVGLGTFIGLILLIIPGIVFAFLAYWSLTFVVDRDMDPIEGIKASFSVISKNAGTLFLLALAVIGLNIVGALLCLVGLLVTLPVTMIATTYAYRFFTGGQVAPLASAAPMAPPPYPPNQQY</sequence>
<evidence type="ECO:0000313" key="3">
    <source>
        <dbReference type="EMBL" id="MCX2963746.1"/>
    </source>
</evidence>
<dbReference type="RefSeq" id="WP_235725827.1">
    <property type="nucleotide sequence ID" value="NZ_JAPKFM010000004.1"/>
</dbReference>
<evidence type="ECO:0000256" key="1">
    <source>
        <dbReference type="SAM" id="MobiDB-lite"/>
    </source>
</evidence>
<feature type="compositionally biased region" description="Low complexity" evidence="1">
    <location>
        <begin position="91"/>
        <end position="102"/>
    </location>
</feature>